<dbReference type="EMBL" id="BSYO01000007">
    <property type="protein sequence ID" value="GMH07322.1"/>
    <property type="molecule type" value="Genomic_DNA"/>
</dbReference>
<dbReference type="PANTHER" id="PTHR13547">
    <property type="match status" value="1"/>
</dbReference>
<organism evidence="16 17">
    <name type="scientific">Nepenthes gracilis</name>
    <name type="common">Slender pitcher plant</name>
    <dbReference type="NCBI Taxonomy" id="150966"/>
    <lineage>
        <taxon>Eukaryota</taxon>
        <taxon>Viridiplantae</taxon>
        <taxon>Streptophyta</taxon>
        <taxon>Embryophyta</taxon>
        <taxon>Tracheophyta</taxon>
        <taxon>Spermatophyta</taxon>
        <taxon>Magnoliopsida</taxon>
        <taxon>eudicotyledons</taxon>
        <taxon>Gunneridae</taxon>
        <taxon>Pentapetalae</taxon>
        <taxon>Caryophyllales</taxon>
        <taxon>Nepenthaceae</taxon>
        <taxon>Nepenthes</taxon>
    </lineage>
</organism>
<evidence type="ECO:0000313" key="17">
    <source>
        <dbReference type="Proteomes" id="UP001279734"/>
    </source>
</evidence>
<keyword evidence="5" id="KW-0819">tRNA processing</keyword>
<evidence type="ECO:0000313" key="16">
    <source>
        <dbReference type="EMBL" id="GMH07322.1"/>
    </source>
</evidence>
<dbReference type="Proteomes" id="UP001279734">
    <property type="component" value="Unassembled WGS sequence"/>
</dbReference>
<dbReference type="GO" id="GO:0004526">
    <property type="term" value="F:ribonuclease P activity"/>
    <property type="evidence" value="ECO:0007669"/>
    <property type="project" value="UniProtKB-EC"/>
</dbReference>
<evidence type="ECO:0000259" key="14">
    <source>
        <dbReference type="Pfam" id="PF16953"/>
    </source>
</evidence>
<keyword evidence="10" id="KW-0862">Zinc</keyword>
<evidence type="ECO:0000259" key="15">
    <source>
        <dbReference type="Pfam" id="PF17177"/>
    </source>
</evidence>
<reference evidence="16" key="1">
    <citation type="submission" date="2023-05" db="EMBL/GenBank/DDBJ databases">
        <title>Nepenthes gracilis genome sequencing.</title>
        <authorList>
            <person name="Fukushima K."/>
        </authorList>
    </citation>
    <scope>NUCLEOTIDE SEQUENCE</scope>
    <source>
        <strain evidence="16">SING2019-196</strain>
    </source>
</reference>
<dbReference type="InterPro" id="IPR031595">
    <property type="entry name" value="PRORP_C"/>
</dbReference>
<dbReference type="Gene3D" id="1.25.40.10">
    <property type="entry name" value="Tetratricopeptide repeat domain"/>
    <property type="match status" value="1"/>
</dbReference>
<dbReference type="FunFam" id="3.40.50.11980:FF:000002">
    <property type="entry name" value="Proteinaceous RNase P 2"/>
    <property type="match status" value="1"/>
</dbReference>
<dbReference type="AlphaFoldDB" id="A0AAD3SAY1"/>
<dbReference type="Pfam" id="PF16953">
    <property type="entry name" value="PRORP"/>
    <property type="match status" value="1"/>
</dbReference>
<evidence type="ECO:0000256" key="7">
    <source>
        <dbReference type="ARBA" id="ARBA00022723"/>
    </source>
</evidence>
<evidence type="ECO:0000256" key="12">
    <source>
        <dbReference type="ARBA" id="ARBA00023211"/>
    </source>
</evidence>
<dbReference type="PANTHER" id="PTHR13547:SF13">
    <property type="entry name" value="PROTEINACEOUS RNASE P 2"/>
    <property type="match status" value="1"/>
</dbReference>
<keyword evidence="17" id="KW-1185">Reference proteome</keyword>
<evidence type="ECO:0000256" key="13">
    <source>
        <dbReference type="SAM" id="MobiDB-lite"/>
    </source>
</evidence>
<proteinExistence type="inferred from homology"/>
<comment type="similarity">
    <text evidence="3">Belongs to the PPR family. P subfamily.</text>
</comment>
<dbReference type="Pfam" id="PF17177">
    <property type="entry name" value="PPR_long"/>
    <property type="match status" value="1"/>
</dbReference>
<evidence type="ECO:0000256" key="3">
    <source>
        <dbReference type="ARBA" id="ARBA00007626"/>
    </source>
</evidence>
<keyword evidence="7" id="KW-0479">Metal-binding</keyword>
<feature type="region of interest" description="Disordered" evidence="13">
    <location>
        <begin position="499"/>
        <end position="531"/>
    </location>
</feature>
<accession>A0AAD3SAY1</accession>
<keyword evidence="12" id="KW-0464">Manganese</keyword>
<evidence type="ECO:0000256" key="11">
    <source>
        <dbReference type="ARBA" id="ARBA00022842"/>
    </source>
</evidence>
<dbReference type="GO" id="GO:0046872">
    <property type="term" value="F:metal ion binding"/>
    <property type="evidence" value="ECO:0007669"/>
    <property type="project" value="UniProtKB-KW"/>
</dbReference>
<evidence type="ECO:0000256" key="2">
    <source>
        <dbReference type="ARBA" id="ARBA00001946"/>
    </source>
</evidence>
<comment type="caution">
    <text evidence="16">The sequence shown here is derived from an EMBL/GenBank/DDBJ whole genome shotgun (WGS) entry which is preliminary data.</text>
</comment>
<evidence type="ECO:0000256" key="8">
    <source>
        <dbReference type="ARBA" id="ARBA00022737"/>
    </source>
</evidence>
<feature type="domain" description="PRORP" evidence="14">
    <location>
        <begin position="250"/>
        <end position="477"/>
    </location>
</feature>
<evidence type="ECO:0000256" key="1">
    <source>
        <dbReference type="ARBA" id="ARBA00000928"/>
    </source>
</evidence>
<keyword evidence="6" id="KW-0540">Nuclease</keyword>
<sequence>MKKKNNQTQESKLRFDLDTCLRRKDLTAAITLYESAISQDLRLSYHHFNSLLYLCSIPETLNSQKSVAVEYGFRVFDQMLSNNITPTEATITQMARLAVAKEDPTYAFELVKNMKNYGIVPRLRTYDPALYCYCDKVMADEAYAVEEHAEDMGVKLEEPEISALVKVSAEARRGEKVYKYLQKLRGTVSSVSEETAGVVERWFSSEAAAEVGGGEWDAGHVREQRERNGGGWHGLGWLGHGRWAVKRVRIGENGACFGCEEELVGADIHCCETEKFAQSVAALAMEREVKSNFKTFMDWIEHHPHYEAIIDGANIGLYKQNFAEGGFSITQLEAVVSELYNRSKNWPLIVLHNKHIRALQGNPVDRKLLEDWRAQGALYSTPSGSYDDWYWLYAAVRLKCLLITNDEMRDHIFELIGSSFFLRWKERHQVHYTFLKGLLKLQMPPIYSINIQESENGSWHVPISIEDSDESSRSWLCITRANPFKVSRVIPVTVDPSKDQVLESSCNGSSSMKSKRKERSPSPSYLHKLQH</sequence>
<dbReference type="EC" id="3.1.26.5" evidence="4"/>
<dbReference type="GO" id="GO:0001682">
    <property type="term" value="P:tRNA 5'-leader removal"/>
    <property type="evidence" value="ECO:0007669"/>
    <property type="project" value="UniProtKB-ARBA"/>
</dbReference>
<evidence type="ECO:0000256" key="4">
    <source>
        <dbReference type="ARBA" id="ARBA00012179"/>
    </source>
</evidence>
<protein>
    <recommendedName>
        <fullName evidence="4">ribonuclease P</fullName>
        <ecNumber evidence="4">3.1.26.5</ecNumber>
    </recommendedName>
</protein>
<name>A0AAD3SAY1_NEPGR</name>
<dbReference type="Gene3D" id="3.40.50.11980">
    <property type="match status" value="1"/>
</dbReference>
<dbReference type="InterPro" id="IPR011990">
    <property type="entry name" value="TPR-like_helical_dom_sf"/>
</dbReference>
<keyword evidence="11" id="KW-0460">Magnesium</keyword>
<evidence type="ECO:0000256" key="10">
    <source>
        <dbReference type="ARBA" id="ARBA00022833"/>
    </source>
</evidence>
<evidence type="ECO:0000256" key="5">
    <source>
        <dbReference type="ARBA" id="ARBA00022694"/>
    </source>
</evidence>
<evidence type="ECO:0000256" key="9">
    <source>
        <dbReference type="ARBA" id="ARBA00022801"/>
    </source>
</evidence>
<keyword evidence="8" id="KW-0677">Repeat</keyword>
<evidence type="ECO:0000256" key="6">
    <source>
        <dbReference type="ARBA" id="ARBA00022722"/>
    </source>
</evidence>
<comment type="cofactor">
    <cofactor evidence="2">
        <name>Mg(2+)</name>
        <dbReference type="ChEBI" id="CHEBI:18420"/>
    </cofactor>
</comment>
<gene>
    <name evidence="16" type="ORF">Nepgr_009162</name>
</gene>
<feature type="domain" description="PROP1-like PPR" evidence="15">
    <location>
        <begin position="2"/>
        <end position="210"/>
    </location>
</feature>
<keyword evidence="9" id="KW-0378">Hydrolase</keyword>
<comment type="catalytic activity">
    <reaction evidence="1">
        <text>Endonucleolytic cleavage of RNA, removing 5'-extranucleotides from tRNA precursor.</text>
        <dbReference type="EC" id="3.1.26.5"/>
    </reaction>
</comment>
<dbReference type="InterPro" id="IPR033443">
    <property type="entry name" value="PROP1-like_PPR_dom"/>
</dbReference>